<evidence type="ECO:0000313" key="8">
    <source>
        <dbReference type="Proteomes" id="UP001501920"/>
    </source>
</evidence>
<reference evidence="7" key="2">
    <citation type="submission" date="2025-08" db="UniProtKB">
        <authorList>
            <consortium name="Ensembl"/>
        </authorList>
    </citation>
    <scope>IDENTIFICATION</scope>
</reference>
<dbReference type="Pfam" id="PF04548">
    <property type="entry name" value="AIG1"/>
    <property type="match status" value="1"/>
</dbReference>
<reference evidence="7" key="3">
    <citation type="submission" date="2025-09" db="UniProtKB">
        <authorList>
            <consortium name="Ensembl"/>
        </authorList>
    </citation>
    <scope>IDENTIFICATION</scope>
</reference>
<dbReference type="InterPro" id="IPR027417">
    <property type="entry name" value="P-loop_NTPase"/>
</dbReference>
<feature type="compositionally biased region" description="Basic residues" evidence="4">
    <location>
        <begin position="1"/>
        <end position="13"/>
    </location>
</feature>
<dbReference type="InterPro" id="IPR045058">
    <property type="entry name" value="GIMA/IAN/Toc"/>
</dbReference>
<keyword evidence="5" id="KW-0812">Transmembrane</keyword>
<dbReference type="GO" id="GO:0005525">
    <property type="term" value="F:GTP binding"/>
    <property type="evidence" value="ECO:0007669"/>
    <property type="project" value="UniProtKB-KW"/>
</dbReference>
<dbReference type="SUPFAM" id="SSF52540">
    <property type="entry name" value="P-loop containing nucleoside triphosphate hydrolases"/>
    <property type="match status" value="1"/>
</dbReference>
<evidence type="ECO:0000256" key="3">
    <source>
        <dbReference type="ARBA" id="ARBA00023134"/>
    </source>
</evidence>
<organism evidence="7 8">
    <name type="scientific">Pygocentrus nattereri</name>
    <name type="common">Red-bellied piranha</name>
    <dbReference type="NCBI Taxonomy" id="42514"/>
    <lineage>
        <taxon>Eukaryota</taxon>
        <taxon>Metazoa</taxon>
        <taxon>Chordata</taxon>
        <taxon>Craniata</taxon>
        <taxon>Vertebrata</taxon>
        <taxon>Euteleostomi</taxon>
        <taxon>Actinopterygii</taxon>
        <taxon>Neopterygii</taxon>
        <taxon>Teleostei</taxon>
        <taxon>Ostariophysi</taxon>
        <taxon>Characiformes</taxon>
        <taxon>Characoidei</taxon>
        <taxon>Pygocentrus</taxon>
    </lineage>
</organism>
<feature type="transmembrane region" description="Helical" evidence="5">
    <location>
        <begin position="245"/>
        <end position="265"/>
    </location>
</feature>
<feature type="compositionally biased region" description="Basic and acidic residues" evidence="4">
    <location>
        <begin position="20"/>
        <end position="38"/>
    </location>
</feature>
<dbReference type="AlphaFoldDB" id="A0AAR2KJM4"/>
<dbReference type="FunFam" id="3.40.50.300:FF:000366">
    <property type="entry name" value="GTPase, IMAP family member 2"/>
    <property type="match status" value="1"/>
</dbReference>
<sequence length="300" mass="32870">MERNTTLKRRRNYSKGTRPTKSEDLDETSGKRSETDSEVRIVLVGKTGSGKSATGNTILGRKAFEARCSLVPITQKSEKDSRDRSRKRITVVDSPGIFEASKSKSEVKQEIKRCIDFSCPGPHVILLVIRLDTFTEEERQAVKWIQENFGEEAPNYTMVLFTNGEALDGRTIEECLSEAPVVKKIVEECKAGYHVFQNKSEDQAQVTELLEKIDKVIKKNSKKEYTQEMFEEAQRKLQRKKHIKFAGIGGGVVGAGVGVVGAAYAGNTALVIAGAATGGAAVLWAVAAGAVAAAYYYSLL</sequence>
<reference evidence="7 8" key="1">
    <citation type="submission" date="2020-10" db="EMBL/GenBank/DDBJ databases">
        <title>Pygocentrus nattereri (red-bellied piranha) genome, fPygNat1, primary haplotype.</title>
        <authorList>
            <person name="Myers G."/>
            <person name="Meyer A."/>
            <person name="Karagic N."/>
            <person name="Pippel M."/>
            <person name="Winkler S."/>
            <person name="Tracey A."/>
            <person name="Wood J."/>
            <person name="Formenti G."/>
            <person name="Howe K."/>
            <person name="Fedrigo O."/>
            <person name="Jarvis E.D."/>
        </authorList>
    </citation>
    <scope>NUCLEOTIDE SEQUENCE [LARGE SCALE GENOMIC DNA]</scope>
</reference>
<feature type="transmembrane region" description="Helical" evidence="5">
    <location>
        <begin position="271"/>
        <end position="297"/>
    </location>
</feature>
<evidence type="ECO:0000256" key="1">
    <source>
        <dbReference type="ARBA" id="ARBA00008535"/>
    </source>
</evidence>
<protein>
    <recommendedName>
        <fullName evidence="6">AIG1-type G domain-containing protein</fullName>
    </recommendedName>
</protein>
<evidence type="ECO:0000256" key="5">
    <source>
        <dbReference type="SAM" id="Phobius"/>
    </source>
</evidence>
<keyword evidence="5" id="KW-1133">Transmembrane helix</keyword>
<dbReference type="Ensembl" id="ENSPNAT00000053937.1">
    <property type="protein sequence ID" value="ENSPNAP00000064518.1"/>
    <property type="gene ID" value="ENSPNAG00000035817.1"/>
</dbReference>
<keyword evidence="8" id="KW-1185">Reference proteome</keyword>
<keyword evidence="2" id="KW-0547">Nucleotide-binding</keyword>
<proteinExistence type="inferred from homology"/>
<dbReference type="PROSITE" id="PS51720">
    <property type="entry name" value="G_AIG1"/>
    <property type="match status" value="1"/>
</dbReference>
<evidence type="ECO:0000256" key="4">
    <source>
        <dbReference type="SAM" id="MobiDB-lite"/>
    </source>
</evidence>
<dbReference type="GeneTree" id="ENSGT01140000282522"/>
<dbReference type="InterPro" id="IPR006703">
    <property type="entry name" value="G_AIG1"/>
</dbReference>
<keyword evidence="3" id="KW-0342">GTP-binding</keyword>
<dbReference type="Proteomes" id="UP001501920">
    <property type="component" value="Chromosome 12"/>
</dbReference>
<feature type="domain" description="AIG1-type G" evidence="6">
    <location>
        <begin position="36"/>
        <end position="234"/>
    </location>
</feature>
<comment type="similarity">
    <text evidence="1">Belongs to the TRAFAC class TrmE-Era-EngA-EngB-Septin-like GTPase superfamily. AIG1/Toc34/Toc159-like paraseptin GTPase family. IAN subfamily.</text>
</comment>
<evidence type="ECO:0000259" key="6">
    <source>
        <dbReference type="PROSITE" id="PS51720"/>
    </source>
</evidence>
<dbReference type="CDD" id="cd01852">
    <property type="entry name" value="AIG1"/>
    <property type="match status" value="1"/>
</dbReference>
<name>A0AAR2KJM4_PYGNA</name>
<feature type="region of interest" description="Disordered" evidence="4">
    <location>
        <begin position="1"/>
        <end position="38"/>
    </location>
</feature>
<dbReference type="PANTHER" id="PTHR10903:SF188">
    <property type="entry name" value="GTPASE IMAP FAMILY MEMBER 2-LIKE-RELATED"/>
    <property type="match status" value="1"/>
</dbReference>
<evidence type="ECO:0000256" key="2">
    <source>
        <dbReference type="ARBA" id="ARBA00022741"/>
    </source>
</evidence>
<dbReference type="Gene3D" id="3.40.50.300">
    <property type="entry name" value="P-loop containing nucleotide triphosphate hydrolases"/>
    <property type="match status" value="1"/>
</dbReference>
<keyword evidence="5" id="KW-0472">Membrane</keyword>
<accession>A0AAR2KJM4</accession>
<evidence type="ECO:0000313" key="7">
    <source>
        <dbReference type="Ensembl" id="ENSPNAP00000064518.1"/>
    </source>
</evidence>
<dbReference type="PANTHER" id="PTHR10903">
    <property type="entry name" value="GTPASE, IMAP FAMILY MEMBER-RELATED"/>
    <property type="match status" value="1"/>
</dbReference>